<sequence>MRTRKREKENIGGGQRSRSCRHRFFLELSVPPSMESLSSYAPLFCSIIGSDDHGTGIFGGGNWEGEGIFTLSSAGGTRFFPLEVEEIKGRRFKGRRQCWRSLPEAVVEESLIRGGVRQGVGSAQRPCDEAPCARRTANQYSPHVFTSRLMGFAPVRFDRKFGRHQNTSLNDFPQQKCLSMNLPQTSVI</sequence>
<accession>A0AAD7RHL3</accession>
<evidence type="ECO:0000313" key="2">
    <source>
        <dbReference type="Proteomes" id="UP001221898"/>
    </source>
</evidence>
<keyword evidence="2" id="KW-1185">Reference proteome</keyword>
<proteinExistence type="predicted"/>
<gene>
    <name evidence="1" type="ORF">AAFF_G00207060</name>
</gene>
<dbReference type="Proteomes" id="UP001221898">
    <property type="component" value="Unassembled WGS sequence"/>
</dbReference>
<protein>
    <submittedName>
        <fullName evidence="1">Uncharacterized protein</fullName>
    </submittedName>
</protein>
<reference evidence="1" key="1">
    <citation type="journal article" date="2023" name="Science">
        <title>Genome structures resolve the early diversification of teleost fishes.</title>
        <authorList>
            <person name="Parey E."/>
            <person name="Louis A."/>
            <person name="Montfort J."/>
            <person name="Bouchez O."/>
            <person name="Roques C."/>
            <person name="Iampietro C."/>
            <person name="Lluch J."/>
            <person name="Castinel A."/>
            <person name="Donnadieu C."/>
            <person name="Desvignes T."/>
            <person name="Floi Bucao C."/>
            <person name="Jouanno E."/>
            <person name="Wen M."/>
            <person name="Mejri S."/>
            <person name="Dirks R."/>
            <person name="Jansen H."/>
            <person name="Henkel C."/>
            <person name="Chen W.J."/>
            <person name="Zahm M."/>
            <person name="Cabau C."/>
            <person name="Klopp C."/>
            <person name="Thompson A.W."/>
            <person name="Robinson-Rechavi M."/>
            <person name="Braasch I."/>
            <person name="Lecointre G."/>
            <person name="Bobe J."/>
            <person name="Postlethwait J.H."/>
            <person name="Berthelot C."/>
            <person name="Roest Crollius H."/>
            <person name="Guiguen Y."/>
        </authorList>
    </citation>
    <scope>NUCLEOTIDE SEQUENCE</scope>
    <source>
        <strain evidence="1">NC1722</strain>
    </source>
</reference>
<dbReference type="AlphaFoldDB" id="A0AAD7RHL3"/>
<organism evidence="1 2">
    <name type="scientific">Aldrovandia affinis</name>
    <dbReference type="NCBI Taxonomy" id="143900"/>
    <lineage>
        <taxon>Eukaryota</taxon>
        <taxon>Metazoa</taxon>
        <taxon>Chordata</taxon>
        <taxon>Craniata</taxon>
        <taxon>Vertebrata</taxon>
        <taxon>Euteleostomi</taxon>
        <taxon>Actinopterygii</taxon>
        <taxon>Neopterygii</taxon>
        <taxon>Teleostei</taxon>
        <taxon>Notacanthiformes</taxon>
        <taxon>Halosauridae</taxon>
        <taxon>Aldrovandia</taxon>
    </lineage>
</organism>
<dbReference type="EMBL" id="JAINUG010000275">
    <property type="protein sequence ID" value="KAJ8384245.1"/>
    <property type="molecule type" value="Genomic_DNA"/>
</dbReference>
<evidence type="ECO:0000313" key="1">
    <source>
        <dbReference type="EMBL" id="KAJ8384245.1"/>
    </source>
</evidence>
<name>A0AAD7RHL3_9TELE</name>
<comment type="caution">
    <text evidence="1">The sequence shown here is derived from an EMBL/GenBank/DDBJ whole genome shotgun (WGS) entry which is preliminary data.</text>
</comment>